<feature type="repeat" description="ANK" evidence="3">
    <location>
        <begin position="307"/>
        <end position="339"/>
    </location>
</feature>
<dbReference type="InterPro" id="IPR000048">
    <property type="entry name" value="IQ_motif_EF-hand-BS"/>
</dbReference>
<gene>
    <name evidence="5" type="ORF">KP79_PYT24674</name>
</gene>
<accession>A0A210QRH6</accession>
<dbReference type="InterPro" id="IPR036770">
    <property type="entry name" value="Ankyrin_rpt-contain_sf"/>
</dbReference>
<evidence type="ECO:0000256" key="1">
    <source>
        <dbReference type="ARBA" id="ARBA00022737"/>
    </source>
</evidence>
<keyword evidence="1" id="KW-0677">Repeat</keyword>
<dbReference type="AlphaFoldDB" id="A0A210QRH6"/>
<keyword evidence="6" id="KW-1185">Reference proteome</keyword>
<reference evidence="5 6" key="1">
    <citation type="journal article" date="2017" name="Nat. Ecol. Evol.">
        <title>Scallop genome provides insights into evolution of bilaterian karyotype and development.</title>
        <authorList>
            <person name="Wang S."/>
            <person name="Zhang J."/>
            <person name="Jiao W."/>
            <person name="Li J."/>
            <person name="Xun X."/>
            <person name="Sun Y."/>
            <person name="Guo X."/>
            <person name="Huan P."/>
            <person name="Dong B."/>
            <person name="Zhang L."/>
            <person name="Hu X."/>
            <person name="Sun X."/>
            <person name="Wang J."/>
            <person name="Zhao C."/>
            <person name="Wang Y."/>
            <person name="Wang D."/>
            <person name="Huang X."/>
            <person name="Wang R."/>
            <person name="Lv J."/>
            <person name="Li Y."/>
            <person name="Zhang Z."/>
            <person name="Liu B."/>
            <person name="Lu W."/>
            <person name="Hui Y."/>
            <person name="Liang J."/>
            <person name="Zhou Z."/>
            <person name="Hou R."/>
            <person name="Li X."/>
            <person name="Liu Y."/>
            <person name="Li H."/>
            <person name="Ning X."/>
            <person name="Lin Y."/>
            <person name="Zhao L."/>
            <person name="Xing Q."/>
            <person name="Dou J."/>
            <person name="Li Y."/>
            <person name="Mao J."/>
            <person name="Guo H."/>
            <person name="Dou H."/>
            <person name="Li T."/>
            <person name="Mu C."/>
            <person name="Jiang W."/>
            <person name="Fu Q."/>
            <person name="Fu X."/>
            <person name="Miao Y."/>
            <person name="Liu J."/>
            <person name="Yu Q."/>
            <person name="Li R."/>
            <person name="Liao H."/>
            <person name="Li X."/>
            <person name="Kong Y."/>
            <person name="Jiang Z."/>
            <person name="Chourrout D."/>
            <person name="Li R."/>
            <person name="Bao Z."/>
        </authorList>
    </citation>
    <scope>NUCLEOTIDE SEQUENCE [LARGE SCALE GENOMIC DNA]</scope>
    <source>
        <strain evidence="5 6">PY_sf001</strain>
    </source>
</reference>
<feature type="repeat" description="ANK" evidence="3">
    <location>
        <begin position="538"/>
        <end position="570"/>
    </location>
</feature>
<feature type="repeat" description="ANK" evidence="3">
    <location>
        <begin position="373"/>
        <end position="405"/>
    </location>
</feature>
<evidence type="ECO:0000256" key="3">
    <source>
        <dbReference type="PROSITE-ProRule" id="PRU00023"/>
    </source>
</evidence>
<evidence type="ECO:0000256" key="4">
    <source>
        <dbReference type="SAM" id="MobiDB-lite"/>
    </source>
</evidence>
<feature type="region of interest" description="Disordered" evidence="4">
    <location>
        <begin position="33"/>
        <end position="57"/>
    </location>
</feature>
<feature type="repeat" description="ANK" evidence="3">
    <location>
        <begin position="135"/>
        <end position="167"/>
    </location>
</feature>
<dbReference type="Pfam" id="PF13637">
    <property type="entry name" value="Ank_4"/>
    <property type="match status" value="1"/>
</dbReference>
<feature type="repeat" description="ANK" evidence="3">
    <location>
        <begin position="340"/>
        <end position="372"/>
    </location>
</feature>
<proteinExistence type="predicted"/>
<dbReference type="STRING" id="6573.A0A210QRH6"/>
<protein>
    <submittedName>
        <fullName evidence="5">Inversin</fullName>
    </submittedName>
</protein>
<feature type="repeat" description="ANK" evidence="3">
    <location>
        <begin position="472"/>
        <end position="504"/>
    </location>
</feature>
<comment type="caution">
    <text evidence="5">The sequence shown here is derived from an EMBL/GenBank/DDBJ whole genome shotgun (WGS) entry which is preliminary data.</text>
</comment>
<dbReference type="CDD" id="cd23767">
    <property type="entry name" value="IQCD"/>
    <property type="match status" value="1"/>
</dbReference>
<keyword evidence="2 3" id="KW-0040">ANK repeat</keyword>
<feature type="compositionally biased region" description="Polar residues" evidence="4">
    <location>
        <begin position="33"/>
        <end position="46"/>
    </location>
</feature>
<feature type="repeat" description="ANK" evidence="3">
    <location>
        <begin position="68"/>
        <end position="101"/>
    </location>
</feature>
<dbReference type="PANTHER" id="PTHR24198">
    <property type="entry name" value="ANKYRIN REPEAT AND PROTEIN KINASE DOMAIN-CONTAINING PROTEIN"/>
    <property type="match status" value="1"/>
</dbReference>
<dbReference type="Pfam" id="PF00023">
    <property type="entry name" value="Ank"/>
    <property type="match status" value="2"/>
</dbReference>
<dbReference type="PANTHER" id="PTHR24198:SF194">
    <property type="entry name" value="INVERSIN-A"/>
    <property type="match status" value="1"/>
</dbReference>
<feature type="repeat" description="ANK" evidence="3">
    <location>
        <begin position="406"/>
        <end position="438"/>
    </location>
</feature>
<dbReference type="InterPro" id="IPR002110">
    <property type="entry name" value="Ankyrin_rpt"/>
</dbReference>
<feature type="repeat" description="ANK" evidence="3">
    <location>
        <begin position="102"/>
        <end position="134"/>
    </location>
</feature>
<feature type="repeat" description="ANK" evidence="3">
    <location>
        <begin position="203"/>
        <end position="235"/>
    </location>
</feature>
<feature type="repeat" description="ANK" evidence="3">
    <location>
        <begin position="439"/>
        <end position="471"/>
    </location>
</feature>
<feature type="repeat" description="ANK" evidence="3">
    <location>
        <begin position="505"/>
        <end position="537"/>
    </location>
</feature>
<dbReference type="EMBL" id="NEDP02002292">
    <property type="protein sequence ID" value="OWF51321.1"/>
    <property type="molecule type" value="Genomic_DNA"/>
</dbReference>
<feature type="compositionally biased region" description="Polar residues" evidence="4">
    <location>
        <begin position="941"/>
        <end position="961"/>
    </location>
</feature>
<dbReference type="SMART" id="SM00248">
    <property type="entry name" value="ANK"/>
    <property type="match status" value="16"/>
</dbReference>
<name>A0A210QRH6_MIZYE</name>
<feature type="region of interest" description="Disordered" evidence="4">
    <location>
        <begin position="939"/>
        <end position="961"/>
    </location>
</feature>
<dbReference type="PROSITE" id="PS50297">
    <property type="entry name" value="ANK_REP_REGION"/>
    <property type="match status" value="12"/>
</dbReference>
<dbReference type="Proteomes" id="UP000242188">
    <property type="component" value="Unassembled WGS sequence"/>
</dbReference>
<feature type="repeat" description="ANK" evidence="3">
    <location>
        <begin position="273"/>
        <end position="306"/>
    </location>
</feature>
<sequence>MMSHLTCICCLRRRMHKSYQHGYEEAMLPISGNEMTTVSGPNGQTDSQDDMPSGAISTTDEGISQQLEHVTQMHAAAVNGDKPFLARLILSNGSDVDTGDQFGRTPLMFCILADRLDCAELLLKAGAQVNKKDKGGRAALHWAAHKGNFRLLKLLLSKGADCREKDSEGQTALHLCTRHKSPKCMALLLRQLSPGELDNQDKSKRTALHWAASYGNMEHVKMLIKQDSNIGIPDIDGKTPLHWAASSRDRDAVNCVRIILETTPSVINWQDYEGRTALHLAVADGNEAVVVALTSVENCNVSALDNMFRTPLHWAAVLGHSKIVGLLLDNGADYASSDSNGATPLHYAAQNNYDDTAAVFLSRKNVTDEPDVDGRTAFMWAAGKGADDVIRIFLKHNVDIQQVDNNGGTALHAASLSGHPSSVKELLDHGAQLDATDLTKHTPLFRACEMGHTDVVQTLIDFGARVDVLDQDGRSPLHWAALGGHAYICQTLIKYGVDPNIRDYNGRTPLQCAAYGGFVNCMSVLVEHKADINAQDLEGMTALHWACSKGHLDSVKLIIEYNAFPNHMEFTEDRYTPLDYALMGEHHDVAQYMIEVGALSITGIQEIAAMKIQSTFRGYRIRKTFTENKRLLMLHDQLRKEAVRKRAFEETRKQEDIKHKQEVEERQQEVYLNQPLVSIQQENGPPIQPVMKVPKNSEEDLNDCNTDDLSLFSEYSEGKKEKEYTELADLLKQRQNQHKVISSEKQRQNQFKEKQWAALRIQRAWKNYKMRQVGIMKVAKQSIRTIRLRAGEDEFERQIAALTIQLAWRKYFRRKLLKQLHPNKRQLRMWDPEVIAMKQESLVRQVYGENLPAPFWHPIPKRPVRPYYTRWIPSAAATSYNFAVDRYHPLMAKKGYLPTPFLDMMGHPRDFNWGPLEDEEFNENLRYMRVPSTAGARQYSYHMSRTNTTSGTVPTRNSNRM</sequence>
<dbReference type="PROSITE" id="PS50096">
    <property type="entry name" value="IQ"/>
    <property type="match status" value="2"/>
</dbReference>
<feature type="repeat" description="ANK" evidence="3">
    <location>
        <begin position="236"/>
        <end position="261"/>
    </location>
</feature>
<dbReference type="PROSITE" id="PS50088">
    <property type="entry name" value="ANK_REPEAT"/>
    <property type="match status" value="14"/>
</dbReference>
<dbReference type="Pfam" id="PF00612">
    <property type="entry name" value="IQ"/>
    <property type="match status" value="1"/>
</dbReference>
<evidence type="ECO:0000313" key="5">
    <source>
        <dbReference type="EMBL" id="OWF51321.1"/>
    </source>
</evidence>
<evidence type="ECO:0000313" key="6">
    <source>
        <dbReference type="Proteomes" id="UP000242188"/>
    </source>
</evidence>
<dbReference type="SUPFAM" id="SSF48403">
    <property type="entry name" value="Ankyrin repeat"/>
    <property type="match status" value="2"/>
</dbReference>
<dbReference type="Gene3D" id="1.25.40.20">
    <property type="entry name" value="Ankyrin repeat-containing domain"/>
    <property type="match status" value="5"/>
</dbReference>
<evidence type="ECO:0000256" key="2">
    <source>
        <dbReference type="ARBA" id="ARBA00023043"/>
    </source>
</evidence>
<dbReference type="OrthoDB" id="20872at2759"/>
<dbReference type="Pfam" id="PF12796">
    <property type="entry name" value="Ank_2"/>
    <property type="match status" value="4"/>
</dbReference>
<dbReference type="SMART" id="SM00015">
    <property type="entry name" value="IQ"/>
    <property type="match status" value="2"/>
</dbReference>
<organism evidence="5 6">
    <name type="scientific">Mizuhopecten yessoensis</name>
    <name type="common">Japanese scallop</name>
    <name type="synonym">Patinopecten yessoensis</name>
    <dbReference type="NCBI Taxonomy" id="6573"/>
    <lineage>
        <taxon>Eukaryota</taxon>
        <taxon>Metazoa</taxon>
        <taxon>Spiralia</taxon>
        <taxon>Lophotrochozoa</taxon>
        <taxon>Mollusca</taxon>
        <taxon>Bivalvia</taxon>
        <taxon>Autobranchia</taxon>
        <taxon>Pteriomorphia</taxon>
        <taxon>Pectinida</taxon>
        <taxon>Pectinoidea</taxon>
        <taxon>Pectinidae</taxon>
        <taxon>Mizuhopecten</taxon>
    </lineage>
</organism>